<dbReference type="Pfam" id="PF22041">
    <property type="entry name" value="GST_C_7"/>
    <property type="match status" value="1"/>
</dbReference>
<reference evidence="2 3" key="1">
    <citation type="submission" date="2017-04" db="EMBL/GenBank/DDBJ databases">
        <title>Genome Sequence of the Model Brown-Rot Fungus Postia placenta SB12.</title>
        <authorList>
            <consortium name="DOE Joint Genome Institute"/>
            <person name="Gaskell J."/>
            <person name="Kersten P."/>
            <person name="Larrondo L.F."/>
            <person name="Canessa P."/>
            <person name="Martinez D."/>
            <person name="Hibbett D."/>
            <person name="Schmoll M."/>
            <person name="Kubicek C.P."/>
            <person name="Martinez A.T."/>
            <person name="Yadav J."/>
            <person name="Master E."/>
            <person name="Magnuson J.K."/>
            <person name="James T."/>
            <person name="Yaver D."/>
            <person name="Berka R."/>
            <person name="Labutti K."/>
            <person name="Lipzen A."/>
            <person name="Aerts A."/>
            <person name="Barry K."/>
            <person name="Henrissat B."/>
            <person name="Blanchette R."/>
            <person name="Grigoriev I."/>
            <person name="Cullen D."/>
        </authorList>
    </citation>
    <scope>NUCLEOTIDE SEQUENCE [LARGE SCALE GENOMIC DNA]</scope>
    <source>
        <strain evidence="2 3">MAD-698-R-SB12</strain>
    </source>
</reference>
<dbReference type="STRING" id="670580.A0A1X6N4Q0"/>
<evidence type="ECO:0000313" key="3">
    <source>
        <dbReference type="Proteomes" id="UP000194127"/>
    </source>
</evidence>
<dbReference type="Gene3D" id="1.20.1050.10">
    <property type="match status" value="1"/>
</dbReference>
<dbReference type="Gene3D" id="3.40.30.10">
    <property type="entry name" value="Glutaredoxin"/>
    <property type="match status" value="1"/>
</dbReference>
<proteinExistence type="predicted"/>
<dbReference type="EMBL" id="KZ110595">
    <property type="protein sequence ID" value="OSX63500.1"/>
    <property type="molecule type" value="Genomic_DNA"/>
</dbReference>
<feature type="domain" description="GST N-terminal" evidence="1">
    <location>
        <begin position="11"/>
        <end position="102"/>
    </location>
</feature>
<organism evidence="2 3">
    <name type="scientific">Postia placenta MAD-698-R-SB12</name>
    <dbReference type="NCBI Taxonomy" id="670580"/>
    <lineage>
        <taxon>Eukaryota</taxon>
        <taxon>Fungi</taxon>
        <taxon>Dikarya</taxon>
        <taxon>Basidiomycota</taxon>
        <taxon>Agaricomycotina</taxon>
        <taxon>Agaricomycetes</taxon>
        <taxon>Polyporales</taxon>
        <taxon>Adustoporiaceae</taxon>
        <taxon>Rhodonia</taxon>
    </lineage>
</organism>
<dbReference type="GeneID" id="36321863"/>
<evidence type="ECO:0000259" key="1">
    <source>
        <dbReference type="PROSITE" id="PS50404"/>
    </source>
</evidence>
<accession>A0A1X6N4Q0</accession>
<dbReference type="Proteomes" id="UP000194127">
    <property type="component" value="Unassembled WGS sequence"/>
</dbReference>
<dbReference type="PROSITE" id="PS50404">
    <property type="entry name" value="GST_NTER"/>
    <property type="match status" value="1"/>
</dbReference>
<keyword evidence="3" id="KW-1185">Reference proteome</keyword>
<name>A0A1X6N4Q0_9APHY</name>
<sequence length="256" mass="29195">MPSHLITLYDIQCKLDSTAWSPHTWRTRFILNYKKLPYQTTWMPLPDVQTVLPAVGVLPTRAAVPHYTVPAIVDELEGSPAVVMSDSGLIADYLERTYPEPSIYHGAKALQTEHMGAVSQHVLSRMGFMVFPNTPRLLEGREREYYLNTRKGIFGVELDDMFPEERQEEMWANLKEGFAALGAYIDGIEHSEQWFFSKTSEPGYADFVLGATMIWFKLSGPEKGWERISEWDGGKWARFFRNLEPYTASSVIDSSS</sequence>
<dbReference type="InterPro" id="IPR054416">
    <property type="entry name" value="GST_UstS-like_C"/>
</dbReference>
<gene>
    <name evidence="2" type="ORF">POSPLADRAFT_1033129</name>
</gene>
<dbReference type="InterPro" id="IPR004045">
    <property type="entry name" value="Glutathione_S-Trfase_N"/>
</dbReference>
<dbReference type="OrthoDB" id="4951845at2759"/>
<protein>
    <recommendedName>
        <fullName evidence="1">GST N-terminal domain-containing protein</fullName>
    </recommendedName>
</protein>
<dbReference type="InterPro" id="IPR036249">
    <property type="entry name" value="Thioredoxin-like_sf"/>
</dbReference>
<dbReference type="AlphaFoldDB" id="A0A1X6N4Q0"/>
<dbReference type="Pfam" id="PF13417">
    <property type="entry name" value="GST_N_3"/>
    <property type="match status" value="1"/>
</dbReference>
<dbReference type="RefSeq" id="XP_024340294.1">
    <property type="nucleotide sequence ID" value="XM_024476912.1"/>
</dbReference>
<dbReference type="SUPFAM" id="SSF52833">
    <property type="entry name" value="Thioredoxin-like"/>
    <property type="match status" value="1"/>
</dbReference>
<evidence type="ECO:0000313" key="2">
    <source>
        <dbReference type="EMBL" id="OSX63500.1"/>
    </source>
</evidence>